<dbReference type="Pfam" id="PF13499">
    <property type="entry name" value="EF-hand_7"/>
    <property type="match status" value="1"/>
</dbReference>
<accession>A0A1W4W3P5</accession>
<protein>
    <submittedName>
        <fullName evidence="6">Calmodulin-like</fullName>
    </submittedName>
</protein>
<evidence type="ECO:0000259" key="4">
    <source>
        <dbReference type="PROSITE" id="PS50222"/>
    </source>
</evidence>
<dbReference type="InterPro" id="IPR050230">
    <property type="entry name" value="CALM/Myosin/TropC-like"/>
</dbReference>
<organism evidence="5 6">
    <name type="scientific">Agrilus planipennis</name>
    <name type="common">Emerald ash borer</name>
    <name type="synonym">Agrilus marcopoli</name>
    <dbReference type="NCBI Taxonomy" id="224129"/>
    <lineage>
        <taxon>Eukaryota</taxon>
        <taxon>Metazoa</taxon>
        <taxon>Ecdysozoa</taxon>
        <taxon>Arthropoda</taxon>
        <taxon>Hexapoda</taxon>
        <taxon>Insecta</taxon>
        <taxon>Pterygota</taxon>
        <taxon>Neoptera</taxon>
        <taxon>Endopterygota</taxon>
        <taxon>Coleoptera</taxon>
        <taxon>Polyphaga</taxon>
        <taxon>Elateriformia</taxon>
        <taxon>Buprestoidea</taxon>
        <taxon>Buprestidae</taxon>
        <taxon>Agrilinae</taxon>
        <taxon>Agrilus</taxon>
    </lineage>
</organism>
<dbReference type="PROSITE" id="PS00018">
    <property type="entry name" value="EF_HAND_1"/>
    <property type="match status" value="2"/>
</dbReference>
<dbReference type="OrthoDB" id="429467at2759"/>
<sequence>MADDEEEDEGQGGEEEYFEPTTEFLKITDEQLAELNETYEMFDPFGNGSIPNTSLDMALKALGYYKPVSDLQEMTLTMDPNETGTIPLSKFYNLVAAIMNDTSEIDELREAFKEYDEDEDGMIATLDLRKVITSVGEPLTEEEICEMIREVDGNADGEINYEEFISLMTSK</sequence>
<dbReference type="GeneID" id="108732454"/>
<dbReference type="InParanoid" id="A0A1W4W3P5"/>
<evidence type="ECO:0000256" key="1">
    <source>
        <dbReference type="ARBA" id="ARBA00022737"/>
    </source>
</evidence>
<gene>
    <name evidence="6" type="primary">LOC108732454</name>
</gene>
<dbReference type="SMART" id="SM00054">
    <property type="entry name" value="EFh"/>
    <property type="match status" value="3"/>
</dbReference>
<keyword evidence="1" id="KW-0677">Repeat</keyword>
<keyword evidence="5" id="KW-1185">Reference proteome</keyword>
<dbReference type="STRING" id="224129.A0A1W4W3P5"/>
<dbReference type="Proteomes" id="UP000192223">
    <property type="component" value="Unplaced"/>
</dbReference>
<dbReference type="InterPro" id="IPR011992">
    <property type="entry name" value="EF-hand-dom_pair"/>
</dbReference>
<dbReference type="Gene3D" id="1.10.238.10">
    <property type="entry name" value="EF-hand"/>
    <property type="match status" value="2"/>
</dbReference>
<dbReference type="InterPro" id="IPR002048">
    <property type="entry name" value="EF_hand_dom"/>
</dbReference>
<dbReference type="InterPro" id="IPR018247">
    <property type="entry name" value="EF_Hand_1_Ca_BS"/>
</dbReference>
<dbReference type="PANTHER" id="PTHR23048">
    <property type="entry name" value="MYOSIN LIGHT CHAIN 1, 3"/>
    <property type="match status" value="1"/>
</dbReference>
<evidence type="ECO:0000313" key="5">
    <source>
        <dbReference type="Proteomes" id="UP000192223"/>
    </source>
</evidence>
<feature type="compositionally biased region" description="Acidic residues" evidence="3">
    <location>
        <begin position="1"/>
        <end position="18"/>
    </location>
</feature>
<evidence type="ECO:0000256" key="2">
    <source>
        <dbReference type="ARBA" id="ARBA00022837"/>
    </source>
</evidence>
<dbReference type="KEGG" id="apln:108732454"/>
<proteinExistence type="predicted"/>
<dbReference type="PANTHER" id="PTHR23048:SF0">
    <property type="entry name" value="CALMODULIN LIKE 3"/>
    <property type="match status" value="1"/>
</dbReference>
<dbReference type="PROSITE" id="PS50222">
    <property type="entry name" value="EF_HAND_2"/>
    <property type="match status" value="2"/>
</dbReference>
<dbReference type="RefSeq" id="XP_018318781.1">
    <property type="nucleotide sequence ID" value="XM_018463279.1"/>
</dbReference>
<feature type="domain" description="EF-hand" evidence="4">
    <location>
        <begin position="139"/>
        <end position="171"/>
    </location>
</feature>
<evidence type="ECO:0000256" key="3">
    <source>
        <dbReference type="SAM" id="MobiDB-lite"/>
    </source>
</evidence>
<dbReference type="FunFam" id="1.10.238.10:FF:000001">
    <property type="entry name" value="Calmodulin 1"/>
    <property type="match status" value="1"/>
</dbReference>
<dbReference type="GO" id="GO:0005509">
    <property type="term" value="F:calcium ion binding"/>
    <property type="evidence" value="ECO:0007669"/>
    <property type="project" value="InterPro"/>
</dbReference>
<feature type="domain" description="EF-hand" evidence="4">
    <location>
        <begin position="103"/>
        <end position="138"/>
    </location>
</feature>
<feature type="region of interest" description="Disordered" evidence="3">
    <location>
        <begin position="1"/>
        <end position="20"/>
    </location>
</feature>
<dbReference type="CDD" id="cd00051">
    <property type="entry name" value="EFh"/>
    <property type="match status" value="1"/>
</dbReference>
<evidence type="ECO:0000313" key="6">
    <source>
        <dbReference type="RefSeq" id="XP_018318781.1"/>
    </source>
</evidence>
<name>A0A1W4W3P5_AGRPL</name>
<dbReference type="GO" id="GO:0016460">
    <property type="term" value="C:myosin II complex"/>
    <property type="evidence" value="ECO:0007669"/>
    <property type="project" value="TreeGrafter"/>
</dbReference>
<reference evidence="6" key="1">
    <citation type="submission" date="2025-08" db="UniProtKB">
        <authorList>
            <consortium name="RefSeq"/>
        </authorList>
    </citation>
    <scope>IDENTIFICATION</scope>
    <source>
        <tissue evidence="6">Entire body</tissue>
    </source>
</reference>
<keyword evidence="2" id="KW-0106">Calcium</keyword>
<dbReference type="AlphaFoldDB" id="A0A1W4W3P5"/>
<dbReference type="SUPFAM" id="SSF47473">
    <property type="entry name" value="EF-hand"/>
    <property type="match status" value="1"/>
</dbReference>